<dbReference type="CDD" id="cd17324">
    <property type="entry name" value="MFS_NepI_like"/>
    <property type="match status" value="1"/>
</dbReference>
<evidence type="ECO:0000256" key="2">
    <source>
        <dbReference type="ARBA" id="ARBA00022475"/>
    </source>
</evidence>
<feature type="transmembrane region" description="Helical" evidence="7">
    <location>
        <begin position="133"/>
        <end position="157"/>
    </location>
</feature>
<keyword evidence="10" id="KW-1185">Reference proteome</keyword>
<evidence type="ECO:0000256" key="5">
    <source>
        <dbReference type="ARBA" id="ARBA00023136"/>
    </source>
</evidence>
<feature type="transmembrane region" description="Helical" evidence="7">
    <location>
        <begin position="108"/>
        <end position="127"/>
    </location>
</feature>
<dbReference type="InterPro" id="IPR020846">
    <property type="entry name" value="MFS_dom"/>
</dbReference>
<feature type="transmembrane region" description="Helical" evidence="7">
    <location>
        <begin position="73"/>
        <end position="96"/>
    </location>
</feature>
<evidence type="ECO:0000256" key="7">
    <source>
        <dbReference type="SAM" id="Phobius"/>
    </source>
</evidence>
<evidence type="ECO:0000259" key="8">
    <source>
        <dbReference type="PROSITE" id="PS50850"/>
    </source>
</evidence>
<dbReference type="PANTHER" id="PTHR43124">
    <property type="entry name" value="PURINE EFFLUX PUMP PBUE"/>
    <property type="match status" value="1"/>
</dbReference>
<name>A0A9X2G9G7_9ACTN</name>
<feature type="transmembrane region" description="Helical" evidence="7">
    <location>
        <begin position="392"/>
        <end position="413"/>
    </location>
</feature>
<dbReference type="RefSeq" id="WP_253740219.1">
    <property type="nucleotide sequence ID" value="NZ_BAABKA010000094.1"/>
</dbReference>
<accession>A0A9X2G9G7</accession>
<comment type="caution">
    <text evidence="9">The sequence shown here is derived from an EMBL/GenBank/DDBJ whole genome shotgun (WGS) entry which is preliminary data.</text>
</comment>
<keyword evidence="4 7" id="KW-1133">Transmembrane helix</keyword>
<dbReference type="GO" id="GO:0005886">
    <property type="term" value="C:plasma membrane"/>
    <property type="evidence" value="ECO:0007669"/>
    <property type="project" value="UniProtKB-SubCell"/>
</dbReference>
<evidence type="ECO:0000256" key="3">
    <source>
        <dbReference type="ARBA" id="ARBA00022692"/>
    </source>
</evidence>
<feature type="transmembrane region" description="Helical" evidence="7">
    <location>
        <begin position="327"/>
        <end position="346"/>
    </location>
</feature>
<dbReference type="AlphaFoldDB" id="A0A9X2G9G7"/>
<evidence type="ECO:0000313" key="9">
    <source>
        <dbReference type="EMBL" id="MCP2353700.1"/>
    </source>
</evidence>
<dbReference type="Gene3D" id="1.20.1250.20">
    <property type="entry name" value="MFS general substrate transporter like domains"/>
    <property type="match status" value="2"/>
</dbReference>
<comment type="subcellular location">
    <subcellularLocation>
        <location evidence="1">Cell membrane</location>
        <topology evidence="1">Multi-pass membrane protein</topology>
    </subcellularLocation>
</comment>
<dbReference type="InterPro" id="IPR036259">
    <property type="entry name" value="MFS_trans_sf"/>
</dbReference>
<feature type="transmembrane region" description="Helical" evidence="7">
    <location>
        <begin position="238"/>
        <end position="260"/>
    </location>
</feature>
<keyword evidence="5 7" id="KW-0472">Membrane</keyword>
<dbReference type="Proteomes" id="UP001139648">
    <property type="component" value="Unassembled WGS sequence"/>
</dbReference>
<reference evidence="9" key="1">
    <citation type="submission" date="2022-06" db="EMBL/GenBank/DDBJ databases">
        <title>Sequencing the genomes of 1000 actinobacteria strains.</title>
        <authorList>
            <person name="Klenk H.-P."/>
        </authorList>
    </citation>
    <scope>NUCLEOTIDE SEQUENCE</scope>
    <source>
        <strain evidence="9">DSM 46694</strain>
    </source>
</reference>
<feature type="transmembrane region" description="Helical" evidence="7">
    <location>
        <begin position="41"/>
        <end position="67"/>
    </location>
</feature>
<dbReference type="GO" id="GO:0022857">
    <property type="term" value="F:transmembrane transporter activity"/>
    <property type="evidence" value="ECO:0007669"/>
    <property type="project" value="InterPro"/>
</dbReference>
<dbReference type="PROSITE" id="PS50850">
    <property type="entry name" value="MFS"/>
    <property type="match status" value="1"/>
</dbReference>
<organism evidence="9 10">
    <name type="scientific">Nonomuraea thailandensis</name>
    <dbReference type="NCBI Taxonomy" id="1188745"/>
    <lineage>
        <taxon>Bacteria</taxon>
        <taxon>Bacillati</taxon>
        <taxon>Actinomycetota</taxon>
        <taxon>Actinomycetes</taxon>
        <taxon>Streptosporangiales</taxon>
        <taxon>Streptosporangiaceae</taxon>
        <taxon>Nonomuraea</taxon>
    </lineage>
</organism>
<gene>
    <name evidence="9" type="ORF">HD597_000720</name>
</gene>
<protein>
    <submittedName>
        <fullName evidence="9">DHA1 family inner membrane transport protein</fullName>
    </submittedName>
</protein>
<feature type="transmembrane region" description="Helical" evidence="7">
    <location>
        <begin position="169"/>
        <end position="192"/>
    </location>
</feature>
<dbReference type="PANTHER" id="PTHR43124:SF3">
    <property type="entry name" value="CHLORAMPHENICOL EFFLUX PUMP RV0191"/>
    <property type="match status" value="1"/>
</dbReference>
<feature type="transmembrane region" description="Helical" evidence="7">
    <location>
        <begin position="198"/>
        <end position="217"/>
    </location>
</feature>
<dbReference type="EMBL" id="JAMZEB010000001">
    <property type="protein sequence ID" value="MCP2353700.1"/>
    <property type="molecule type" value="Genomic_DNA"/>
</dbReference>
<keyword evidence="2" id="KW-1003">Cell membrane</keyword>
<evidence type="ECO:0000313" key="10">
    <source>
        <dbReference type="Proteomes" id="UP001139648"/>
    </source>
</evidence>
<evidence type="ECO:0000256" key="4">
    <source>
        <dbReference type="ARBA" id="ARBA00022989"/>
    </source>
</evidence>
<evidence type="ECO:0000256" key="6">
    <source>
        <dbReference type="SAM" id="MobiDB-lite"/>
    </source>
</evidence>
<dbReference type="InterPro" id="IPR011701">
    <property type="entry name" value="MFS"/>
</dbReference>
<dbReference type="Pfam" id="PF07690">
    <property type="entry name" value="MFS_1"/>
    <property type="match status" value="1"/>
</dbReference>
<feature type="region of interest" description="Disordered" evidence="6">
    <location>
        <begin position="1"/>
        <end position="25"/>
    </location>
</feature>
<sequence>MEISAVSPAQPAHRPDLPRNTTGKKNMITQPAALSPGRARLILATLFLGMFVLGSAELLVVGVLDLIADDLQVSIPAAGTLVTAYAAGLALGGPILTMLTIKLNRRAVLIGALLLFALANLLLVLITDYGLFLAARVVAGALQGVFIGAAFSAGIAVVPPERMGRAMSVVISGVTVSAALGSPLGTLIGQALGWRGSFIAVVGLTVIALIATLVLVPSVASIDSGAVGQAKHAFARRVLAVLGLTFLVYASLYAALTYLVPFLQDVTGVSGALISAFLLAYGAATAAGSFSGGRFADTNAARTLIVGTTGVAVSLLALYLIGGSAVLVALGLLALGLFIGVMTPSLQYRVMSLAGPGGALAQSLPASAVNVGIAFGSAAGGVAIGSSTASSAVITGLIIAVIVIPVAWATSFLKPPAVQGAAERAATVEPA</sequence>
<dbReference type="InterPro" id="IPR050189">
    <property type="entry name" value="MFS_Efflux_Transporters"/>
</dbReference>
<feature type="transmembrane region" description="Helical" evidence="7">
    <location>
        <begin position="367"/>
        <end position="386"/>
    </location>
</feature>
<feature type="transmembrane region" description="Helical" evidence="7">
    <location>
        <begin position="272"/>
        <end position="291"/>
    </location>
</feature>
<feature type="domain" description="Major facilitator superfamily (MFS) profile" evidence="8">
    <location>
        <begin position="42"/>
        <end position="418"/>
    </location>
</feature>
<dbReference type="SUPFAM" id="SSF103473">
    <property type="entry name" value="MFS general substrate transporter"/>
    <property type="match status" value="1"/>
</dbReference>
<keyword evidence="3 7" id="KW-0812">Transmembrane</keyword>
<proteinExistence type="predicted"/>
<evidence type="ECO:0000256" key="1">
    <source>
        <dbReference type="ARBA" id="ARBA00004651"/>
    </source>
</evidence>